<keyword evidence="14" id="KW-0443">Lipid metabolism</keyword>
<evidence type="ECO:0000256" key="10">
    <source>
        <dbReference type="ARBA" id="ARBA00022919"/>
    </source>
</evidence>
<evidence type="ECO:0000256" key="17">
    <source>
        <dbReference type="SAM" id="Phobius"/>
    </source>
</evidence>
<feature type="region of interest" description="Disordered" evidence="16">
    <location>
        <begin position="1"/>
        <end position="22"/>
    </location>
</feature>
<keyword evidence="20" id="KW-1185">Reference proteome</keyword>
<evidence type="ECO:0000256" key="1">
    <source>
        <dbReference type="ARBA" id="ARBA00004141"/>
    </source>
</evidence>
<dbReference type="InterPro" id="IPR001199">
    <property type="entry name" value="Cyt_B5-like_heme/steroid-bd"/>
</dbReference>
<dbReference type="EC" id="1.14.19.18" evidence="5"/>
<keyword evidence="15 17" id="KW-0472">Membrane</keyword>
<feature type="transmembrane region" description="Helical" evidence="17">
    <location>
        <begin position="373"/>
        <end position="395"/>
    </location>
</feature>
<evidence type="ECO:0000256" key="2">
    <source>
        <dbReference type="ARBA" id="ARBA00004760"/>
    </source>
</evidence>
<evidence type="ECO:0000256" key="16">
    <source>
        <dbReference type="SAM" id="MobiDB-lite"/>
    </source>
</evidence>
<evidence type="ECO:0000256" key="9">
    <source>
        <dbReference type="ARBA" id="ARBA00022723"/>
    </source>
</evidence>
<feature type="transmembrane region" description="Helical" evidence="17">
    <location>
        <begin position="330"/>
        <end position="353"/>
    </location>
</feature>
<evidence type="ECO:0000256" key="5">
    <source>
        <dbReference type="ARBA" id="ARBA00012019"/>
    </source>
</evidence>
<dbReference type="PROSITE" id="PS50255">
    <property type="entry name" value="CYTOCHROME_B5_2"/>
    <property type="match status" value="1"/>
</dbReference>
<evidence type="ECO:0000256" key="6">
    <source>
        <dbReference type="ARBA" id="ARBA00016939"/>
    </source>
</evidence>
<evidence type="ECO:0000256" key="4">
    <source>
        <dbReference type="ARBA" id="ARBA00009295"/>
    </source>
</evidence>
<dbReference type="EMBL" id="CAWUHD010000022">
    <property type="protein sequence ID" value="CAK7216978.1"/>
    <property type="molecule type" value="Genomic_DNA"/>
</dbReference>
<feature type="region of interest" description="Disordered" evidence="16">
    <location>
        <begin position="120"/>
        <end position="166"/>
    </location>
</feature>
<evidence type="ECO:0000259" key="18">
    <source>
        <dbReference type="PROSITE" id="PS50255"/>
    </source>
</evidence>
<reference evidence="19 20" key="1">
    <citation type="submission" date="2024-01" db="EMBL/GenBank/DDBJ databases">
        <authorList>
            <person name="Allen C."/>
            <person name="Tagirdzhanova G."/>
        </authorList>
    </citation>
    <scope>NUCLEOTIDE SEQUENCE [LARGE SCALE GENOMIC DNA]</scope>
</reference>
<accession>A0ABP0BBJ3</accession>
<evidence type="ECO:0000256" key="14">
    <source>
        <dbReference type="ARBA" id="ARBA00023098"/>
    </source>
</evidence>
<keyword evidence="8 17" id="KW-0812">Transmembrane</keyword>
<keyword evidence="12" id="KW-0560">Oxidoreductase</keyword>
<dbReference type="SUPFAM" id="SSF55856">
    <property type="entry name" value="Cytochrome b5-like heme/steroid binding domain"/>
    <property type="match status" value="1"/>
</dbReference>
<evidence type="ECO:0000256" key="15">
    <source>
        <dbReference type="ARBA" id="ARBA00023136"/>
    </source>
</evidence>
<dbReference type="PANTHER" id="PTHR19353:SF30">
    <property type="entry name" value="DELTA 8-(E)-SPHINGOLIPID DESATURASE"/>
    <property type="match status" value="1"/>
</dbReference>
<dbReference type="Proteomes" id="UP001642482">
    <property type="component" value="Unassembled WGS sequence"/>
</dbReference>
<feature type="region of interest" description="Disordered" evidence="16">
    <location>
        <begin position="193"/>
        <end position="218"/>
    </location>
</feature>
<keyword evidence="7" id="KW-0349">Heme</keyword>
<comment type="pathway">
    <text evidence="2">Lipid metabolism; sphingolipid metabolism.</text>
</comment>
<evidence type="ECO:0000256" key="12">
    <source>
        <dbReference type="ARBA" id="ARBA00023002"/>
    </source>
</evidence>
<dbReference type="CDD" id="cd03506">
    <property type="entry name" value="Delta6-FADS-like"/>
    <property type="match status" value="1"/>
</dbReference>
<evidence type="ECO:0000256" key="13">
    <source>
        <dbReference type="ARBA" id="ARBA00023004"/>
    </source>
</evidence>
<comment type="pathway">
    <text evidence="3">Sphingolipid metabolism.</text>
</comment>
<name>A0ABP0BBJ3_9PEZI</name>
<comment type="caution">
    <text evidence="19">The sequence shown here is derived from an EMBL/GenBank/DDBJ whole genome shotgun (WGS) entry which is preliminary data.</text>
</comment>
<dbReference type="SMART" id="SM01117">
    <property type="entry name" value="Cyt-b5"/>
    <property type="match status" value="1"/>
</dbReference>
<feature type="transmembrane region" description="Helical" evidence="17">
    <location>
        <begin position="490"/>
        <end position="511"/>
    </location>
</feature>
<keyword evidence="9" id="KW-0479">Metal-binding</keyword>
<evidence type="ECO:0000256" key="3">
    <source>
        <dbReference type="ARBA" id="ARBA00004991"/>
    </source>
</evidence>
<dbReference type="InterPro" id="IPR036400">
    <property type="entry name" value="Cyt_B5-like_heme/steroid_sf"/>
</dbReference>
<evidence type="ECO:0000256" key="8">
    <source>
        <dbReference type="ARBA" id="ARBA00022692"/>
    </source>
</evidence>
<dbReference type="InterPro" id="IPR005804">
    <property type="entry name" value="FA_desaturase_dom"/>
</dbReference>
<evidence type="ECO:0000313" key="19">
    <source>
        <dbReference type="EMBL" id="CAK7216978.1"/>
    </source>
</evidence>
<keyword evidence="10" id="KW-0746">Sphingolipid metabolism</keyword>
<comment type="subcellular location">
    <subcellularLocation>
        <location evidence="1">Membrane</location>
        <topology evidence="1">Multi-pass membrane protein</topology>
    </subcellularLocation>
</comment>
<dbReference type="Pfam" id="PF00487">
    <property type="entry name" value="FA_desaturase"/>
    <property type="match status" value="1"/>
</dbReference>
<evidence type="ECO:0000256" key="7">
    <source>
        <dbReference type="ARBA" id="ARBA00022617"/>
    </source>
</evidence>
<proteinExistence type="inferred from homology"/>
<evidence type="ECO:0000313" key="20">
    <source>
        <dbReference type="Proteomes" id="UP001642482"/>
    </source>
</evidence>
<keyword evidence="11 17" id="KW-1133">Transmembrane helix</keyword>
<gene>
    <name evidence="19" type="ORF">SEUCBS140593_003049</name>
</gene>
<feature type="domain" description="Cytochrome b5 heme-binding" evidence="18">
    <location>
        <begin position="23"/>
        <end position="95"/>
    </location>
</feature>
<protein>
    <recommendedName>
        <fullName evidence="6">Delta 8-(E)-sphingolipid desaturase</fullName>
        <ecNumber evidence="5">1.14.19.18</ecNumber>
    </recommendedName>
</protein>
<dbReference type="InterPro" id="IPR012171">
    <property type="entry name" value="Fatty_acid_desaturase"/>
</dbReference>
<organism evidence="19 20">
    <name type="scientific">Sporothrix eucalyptigena</name>
    <dbReference type="NCBI Taxonomy" id="1812306"/>
    <lineage>
        <taxon>Eukaryota</taxon>
        <taxon>Fungi</taxon>
        <taxon>Dikarya</taxon>
        <taxon>Ascomycota</taxon>
        <taxon>Pezizomycotina</taxon>
        <taxon>Sordariomycetes</taxon>
        <taxon>Sordariomycetidae</taxon>
        <taxon>Ophiostomatales</taxon>
        <taxon>Ophiostomataceae</taxon>
        <taxon>Sporothrix</taxon>
    </lineage>
</organism>
<comment type="similarity">
    <text evidence="4">Belongs to the fatty acid desaturase type 1 family.</text>
</comment>
<dbReference type="Gene3D" id="3.10.120.10">
    <property type="entry name" value="Cytochrome b5-like heme/steroid binding domain"/>
    <property type="match status" value="1"/>
</dbReference>
<evidence type="ECO:0000256" key="11">
    <source>
        <dbReference type="ARBA" id="ARBA00022989"/>
    </source>
</evidence>
<keyword evidence="13" id="KW-0408">Iron</keyword>
<feature type="compositionally biased region" description="Low complexity" evidence="16">
    <location>
        <begin position="197"/>
        <end position="210"/>
    </location>
</feature>
<dbReference type="PANTHER" id="PTHR19353">
    <property type="entry name" value="FATTY ACID DESATURASE 2"/>
    <property type="match status" value="1"/>
</dbReference>
<sequence length="659" mass="73675">MATSTTAPSSSPLGKSKPVADRDRIMRPDEVADLIAQGQTIVIYQDYVLRLDSWLDRHPGGRLAILHMVGKDATDEIEVYHFASTLKTIKAYRIGLKPPGPWVSYAPPPIRGGVFRRVEVTVSPPSPSPSPSPLDGDCSSDDEALLRAEESSTEEPGSCSSDTDDSLTDASAIISDVSSDFSLLPTPSAAWTANAKTDSATSTGTANNTTPITLPPFLTESGLHNVNRRRLGSAQLTQFAQQQRKQAASGTAATSATVDAVPFTTVNDFADRSNRHEVERDSLLYPSVDPARQQAIVQRYRAMHQRIQDEGWYDCPYVEYAKEMARYSTLFVLFLFTLSAGWYMTSAVFLGLFWHQIMFTAHDAGHRAITGDFVVDTLIGVFIADVCCGLSIGWWKSSHNVHHLVTNQAEHDPDIQNVPLFATSPLFFKSLKSTYYDFTFVWDAAADFLVPFQKYTYYPVMAIARFNLYLLSWLHVLSAKSSALGRSTAWWIRPAEITGMSIYWLVFGYALLWRTLPDWKTRVLFVLVSHMVTMPLHVQITLSHWGMSTADLGETESFPQRQLRTTMDVDCPAWLDFIHGGLQFQAVHHLFPRVPRHNLRRVQGLVREFCEDTGIPYAILHFVDGNRKVLGRLQEMSDQVNMMVQCQKYMAATGESGLH</sequence>
<feature type="transmembrane region" description="Helical" evidence="17">
    <location>
        <begin position="457"/>
        <end position="478"/>
    </location>
</feature>
<feature type="compositionally biased region" description="Low complexity" evidence="16">
    <location>
        <begin position="1"/>
        <end position="12"/>
    </location>
</feature>
<dbReference type="Pfam" id="PF00173">
    <property type="entry name" value="Cyt-b5"/>
    <property type="match status" value="1"/>
</dbReference>